<protein>
    <submittedName>
        <fullName evidence="1">Uncharacterized protein</fullName>
    </submittedName>
</protein>
<proteinExistence type="predicted"/>
<reference evidence="1" key="1">
    <citation type="submission" date="2023-05" db="EMBL/GenBank/DDBJ databases">
        <authorList>
            <person name="Stuckert A."/>
        </authorList>
    </citation>
    <scope>NUCLEOTIDE SEQUENCE</scope>
</reference>
<keyword evidence="2" id="KW-1185">Reference proteome</keyword>
<dbReference type="EMBL" id="CATNWA010015843">
    <property type="protein sequence ID" value="CAI9587372.1"/>
    <property type="molecule type" value="Genomic_DNA"/>
</dbReference>
<comment type="caution">
    <text evidence="1">The sequence shown here is derived from an EMBL/GenBank/DDBJ whole genome shotgun (WGS) entry which is preliminary data.</text>
</comment>
<evidence type="ECO:0000313" key="1">
    <source>
        <dbReference type="EMBL" id="CAI9587372.1"/>
    </source>
</evidence>
<name>A0ABN9ET71_9NEOB</name>
<evidence type="ECO:0000313" key="2">
    <source>
        <dbReference type="Proteomes" id="UP001162483"/>
    </source>
</evidence>
<dbReference type="Proteomes" id="UP001162483">
    <property type="component" value="Unassembled WGS sequence"/>
</dbReference>
<accession>A0ABN9ET71</accession>
<gene>
    <name evidence="1" type="ORF">SPARVUS_LOCUS10552890</name>
</gene>
<sequence length="44" mass="4595">MCKVSVSDDIIPIPQPAFLVPAGPADLCQWCCVLCVCGLGCLQS</sequence>
<organism evidence="1 2">
    <name type="scientific">Staurois parvus</name>
    <dbReference type="NCBI Taxonomy" id="386267"/>
    <lineage>
        <taxon>Eukaryota</taxon>
        <taxon>Metazoa</taxon>
        <taxon>Chordata</taxon>
        <taxon>Craniata</taxon>
        <taxon>Vertebrata</taxon>
        <taxon>Euteleostomi</taxon>
        <taxon>Amphibia</taxon>
        <taxon>Batrachia</taxon>
        <taxon>Anura</taxon>
        <taxon>Neobatrachia</taxon>
        <taxon>Ranoidea</taxon>
        <taxon>Ranidae</taxon>
        <taxon>Staurois</taxon>
    </lineage>
</organism>